<evidence type="ECO:0000313" key="14">
    <source>
        <dbReference type="EMBL" id="KRL43944.1"/>
    </source>
</evidence>
<dbReference type="Pfam" id="PF22468">
    <property type="entry name" value="ACT_9"/>
    <property type="match status" value="1"/>
</dbReference>
<evidence type="ECO:0000256" key="7">
    <source>
        <dbReference type="ARBA" id="ARBA00022840"/>
    </source>
</evidence>
<dbReference type="Pfam" id="PF00696">
    <property type="entry name" value="AA_kinase"/>
    <property type="match status" value="1"/>
</dbReference>
<dbReference type="InterPro" id="IPR036393">
    <property type="entry name" value="AceGlu_kinase-like_sf"/>
</dbReference>
<dbReference type="RefSeq" id="WP_056964085.1">
    <property type="nucleotide sequence ID" value="NZ_AZEU01000176.1"/>
</dbReference>
<keyword evidence="11" id="KW-0028">Amino-acid biosynthesis</keyword>
<dbReference type="UniPathway" id="UPA00034">
    <property type="reaction ID" value="UER00015"/>
</dbReference>
<dbReference type="Proteomes" id="UP000051790">
    <property type="component" value="Unassembled WGS sequence"/>
</dbReference>
<keyword evidence="15" id="KW-1185">Reference proteome</keyword>
<keyword evidence="7" id="KW-0067">ATP-binding</keyword>
<feature type="domain" description="Aspartate/glutamate/uridylate kinase" evidence="12">
    <location>
        <begin position="1"/>
        <end position="254"/>
    </location>
</feature>
<evidence type="ECO:0000256" key="4">
    <source>
        <dbReference type="ARBA" id="ARBA00022679"/>
    </source>
</evidence>
<evidence type="ECO:0000313" key="15">
    <source>
        <dbReference type="Proteomes" id="UP000051790"/>
    </source>
</evidence>
<dbReference type="PANTHER" id="PTHR21499:SF67">
    <property type="entry name" value="ASPARTOKINASE 3"/>
    <property type="match status" value="1"/>
</dbReference>
<sequence>MTTVSKFGGSSMANAEQFAKVKAILKADPARRYLVVSAAGKDPDHPVKLTDLLLRIAASDDQALFEQVIARLEPIKAALHLQFDLNQAVSEIQKEWNAHHDHDYLVSRGEFLTANLMGEYLGWPVLDATKVMLFKRDQFDATASAHALAQAPEHFVLPGFYGGDETGCVHLMPRGGSDISGAWLANLLNADLYENWTDVSGILMADPRVVHQPKAIAELTYAELRELTFMGAAVFQADAVQPVRAKGIPTRILNTNRPQDSGTLVVRASNLDGPLTGIAGRRHYTVITLKKYQLAAHLEVVQQALSVMADHELKVVYMPTSIDTLNLICHGTIDIAKRQRLAKDLVSACAPDDLAIQTNIALISTISQRLAKRPAIAGRLLAYLDDNNIPVRLVSQNSGDSNLLIGVGTNDYARALNAIYQNFLHTRNAPEPYFGA</sequence>
<evidence type="ECO:0000259" key="13">
    <source>
        <dbReference type="Pfam" id="PF22468"/>
    </source>
</evidence>
<dbReference type="GO" id="GO:0009088">
    <property type="term" value="P:threonine biosynthetic process"/>
    <property type="evidence" value="ECO:0007669"/>
    <property type="project" value="UniProtKB-UniPathway"/>
</dbReference>
<dbReference type="OrthoDB" id="9799110at2"/>
<dbReference type="UniPathway" id="UPA00051">
    <property type="reaction ID" value="UER00462"/>
</dbReference>
<comment type="pathway">
    <text evidence="2 11">Amino-acid biosynthesis; L-lysine biosynthesis via DAP pathway; (S)-tetrahydrodipicolinate from L-aspartate: step 1/4.</text>
</comment>
<gene>
    <name evidence="14" type="ORF">FD01_GL001480</name>
</gene>
<dbReference type="GO" id="GO:0009089">
    <property type="term" value="P:lysine biosynthetic process via diaminopimelate"/>
    <property type="evidence" value="ECO:0007669"/>
    <property type="project" value="UniProtKB-UniPathway"/>
</dbReference>
<organism evidence="14 15">
    <name type="scientific">Lacticaseibacillus manihotivorans DSM 13343 = JCM 12514</name>
    <dbReference type="NCBI Taxonomy" id="1423769"/>
    <lineage>
        <taxon>Bacteria</taxon>
        <taxon>Bacillati</taxon>
        <taxon>Bacillota</taxon>
        <taxon>Bacilli</taxon>
        <taxon>Lactobacillales</taxon>
        <taxon>Lactobacillaceae</taxon>
        <taxon>Lacticaseibacillus</taxon>
    </lineage>
</organism>
<comment type="similarity">
    <text evidence="3 10">Belongs to the aspartokinase family.</text>
</comment>
<evidence type="ECO:0000256" key="2">
    <source>
        <dbReference type="ARBA" id="ARBA00004766"/>
    </source>
</evidence>
<keyword evidence="5" id="KW-0547">Nucleotide-binding</keyword>
<dbReference type="Gene3D" id="3.30.2130.10">
    <property type="entry name" value="VC0802-like"/>
    <property type="match status" value="1"/>
</dbReference>
<dbReference type="GO" id="GO:0004072">
    <property type="term" value="F:aspartate kinase activity"/>
    <property type="evidence" value="ECO:0007669"/>
    <property type="project" value="UniProtKB-EC"/>
</dbReference>
<evidence type="ECO:0000256" key="9">
    <source>
        <dbReference type="ARBA" id="ARBA00047872"/>
    </source>
</evidence>
<accession>A0A0R1QSH7</accession>
<comment type="pathway">
    <text evidence="11">Amino-acid biosynthesis; L-threonine biosynthesis; L-threonine from L-aspartate: step 1/5.</text>
</comment>
<dbReference type="UniPathway" id="UPA00050">
    <property type="reaction ID" value="UER00461"/>
</dbReference>
<dbReference type="PROSITE" id="PS00324">
    <property type="entry name" value="ASPARTOKINASE"/>
    <property type="match status" value="1"/>
</dbReference>
<dbReference type="PATRIC" id="fig|1423769.4.peg.1587"/>
<dbReference type="GO" id="GO:0005524">
    <property type="term" value="F:ATP binding"/>
    <property type="evidence" value="ECO:0007669"/>
    <property type="project" value="UniProtKB-KW"/>
</dbReference>
<feature type="domain" description="Aspartokinase ACT" evidence="13">
    <location>
        <begin position="363"/>
        <end position="423"/>
    </location>
</feature>
<dbReference type="PANTHER" id="PTHR21499">
    <property type="entry name" value="ASPARTATE KINASE"/>
    <property type="match status" value="1"/>
</dbReference>
<dbReference type="Gene3D" id="3.40.1160.10">
    <property type="entry name" value="Acetylglutamate kinase-like"/>
    <property type="match status" value="1"/>
</dbReference>
<comment type="pathway">
    <text evidence="11">Amino-acid biosynthesis; L-methionine biosynthesis via de novo pathway; L-homoserine from L-aspartate: step 1/3.</text>
</comment>
<comment type="caution">
    <text evidence="14">The sequence shown here is derived from an EMBL/GenBank/DDBJ whole genome shotgun (WGS) entry which is preliminary data.</text>
</comment>
<dbReference type="GO" id="GO:0019877">
    <property type="term" value="P:diaminopimelate biosynthetic process"/>
    <property type="evidence" value="ECO:0007669"/>
    <property type="project" value="UniProtKB-KW"/>
</dbReference>
<dbReference type="EMBL" id="AZEU01000176">
    <property type="protein sequence ID" value="KRL43944.1"/>
    <property type="molecule type" value="Genomic_DNA"/>
</dbReference>
<dbReference type="AlphaFoldDB" id="A0A0R1QSH7"/>
<evidence type="ECO:0000256" key="5">
    <source>
        <dbReference type="ARBA" id="ARBA00022741"/>
    </source>
</evidence>
<dbReference type="InterPro" id="IPR001048">
    <property type="entry name" value="Asp/Glu/Uridylate_kinase"/>
</dbReference>
<evidence type="ECO:0000259" key="12">
    <source>
        <dbReference type="Pfam" id="PF00696"/>
    </source>
</evidence>
<evidence type="ECO:0000256" key="3">
    <source>
        <dbReference type="ARBA" id="ARBA00010122"/>
    </source>
</evidence>
<dbReference type="InterPro" id="IPR045865">
    <property type="entry name" value="ACT-like_dom_sf"/>
</dbReference>
<comment type="function">
    <text evidence="1">Catalyzes the phosphorylation of the beta-carboxyl group of aspartic acid with ATP to yield 4-phospho-L-aspartate, which is involved in the branched biosynthetic pathway leading to the biosynthesis of amino acids threonine, isoleucine and methionine.</text>
</comment>
<dbReference type="InterPro" id="IPR001341">
    <property type="entry name" value="Asp_kinase"/>
</dbReference>
<evidence type="ECO:0000256" key="1">
    <source>
        <dbReference type="ARBA" id="ARBA00003121"/>
    </source>
</evidence>
<reference evidence="14 15" key="1">
    <citation type="journal article" date="2015" name="Genome Announc.">
        <title>Expanding the biotechnology potential of lactobacilli through comparative genomics of 213 strains and associated genera.</title>
        <authorList>
            <person name="Sun Z."/>
            <person name="Harris H.M."/>
            <person name="McCann A."/>
            <person name="Guo C."/>
            <person name="Argimon S."/>
            <person name="Zhang W."/>
            <person name="Yang X."/>
            <person name="Jeffery I.B."/>
            <person name="Cooney J.C."/>
            <person name="Kagawa T.F."/>
            <person name="Liu W."/>
            <person name="Song Y."/>
            <person name="Salvetti E."/>
            <person name="Wrobel A."/>
            <person name="Rasinkangas P."/>
            <person name="Parkhill J."/>
            <person name="Rea M.C."/>
            <person name="O'Sullivan O."/>
            <person name="Ritari J."/>
            <person name="Douillard F.P."/>
            <person name="Paul Ross R."/>
            <person name="Yang R."/>
            <person name="Briner A.E."/>
            <person name="Felis G.E."/>
            <person name="de Vos W.M."/>
            <person name="Barrangou R."/>
            <person name="Klaenhammer T.R."/>
            <person name="Caufield P.W."/>
            <person name="Cui Y."/>
            <person name="Zhang H."/>
            <person name="O'Toole P.W."/>
        </authorList>
    </citation>
    <scope>NUCLEOTIDE SEQUENCE [LARGE SCALE GENOMIC DNA]</scope>
    <source>
        <strain evidence="14 15">DSM 13343</strain>
    </source>
</reference>
<dbReference type="InterPro" id="IPR054352">
    <property type="entry name" value="ACT_Aspartokinase"/>
</dbReference>
<dbReference type="InterPro" id="IPR018042">
    <property type="entry name" value="Aspartate_kinase_CS"/>
</dbReference>
<dbReference type="EC" id="2.7.2.4" evidence="10"/>
<keyword evidence="8" id="KW-0220">Diaminopimelate biosynthesis</keyword>
<proteinExistence type="inferred from homology"/>
<protein>
    <recommendedName>
        <fullName evidence="10">Aspartokinase</fullName>
        <ecNumber evidence="10">2.7.2.4</ecNumber>
    </recommendedName>
</protein>
<keyword evidence="4 10" id="KW-0808">Transferase</keyword>
<dbReference type="GO" id="GO:0005829">
    <property type="term" value="C:cytosol"/>
    <property type="evidence" value="ECO:0007669"/>
    <property type="project" value="TreeGrafter"/>
</dbReference>
<evidence type="ECO:0000256" key="8">
    <source>
        <dbReference type="ARBA" id="ARBA00022915"/>
    </source>
</evidence>
<dbReference type="GO" id="GO:0009090">
    <property type="term" value="P:homoserine biosynthetic process"/>
    <property type="evidence" value="ECO:0007669"/>
    <property type="project" value="TreeGrafter"/>
</dbReference>
<dbReference type="SUPFAM" id="SSF53633">
    <property type="entry name" value="Carbamate kinase-like"/>
    <property type="match status" value="1"/>
</dbReference>
<dbReference type="SUPFAM" id="SSF55021">
    <property type="entry name" value="ACT-like"/>
    <property type="match status" value="1"/>
</dbReference>
<name>A0A0R1QSH7_9LACO</name>
<evidence type="ECO:0000256" key="10">
    <source>
        <dbReference type="RuleBase" id="RU003448"/>
    </source>
</evidence>
<keyword evidence="6 10" id="KW-0418">Kinase</keyword>
<evidence type="ECO:0000256" key="11">
    <source>
        <dbReference type="RuleBase" id="RU004249"/>
    </source>
</evidence>
<evidence type="ECO:0000256" key="6">
    <source>
        <dbReference type="ARBA" id="ARBA00022777"/>
    </source>
</evidence>
<comment type="catalytic activity">
    <reaction evidence="9 10">
        <text>L-aspartate + ATP = 4-phospho-L-aspartate + ADP</text>
        <dbReference type="Rhea" id="RHEA:23776"/>
        <dbReference type="ChEBI" id="CHEBI:29991"/>
        <dbReference type="ChEBI" id="CHEBI:30616"/>
        <dbReference type="ChEBI" id="CHEBI:57535"/>
        <dbReference type="ChEBI" id="CHEBI:456216"/>
        <dbReference type="EC" id="2.7.2.4"/>
    </reaction>
</comment>
<dbReference type="NCBIfam" id="TIGR00657">
    <property type="entry name" value="asp_kinases"/>
    <property type="match status" value="1"/>
</dbReference>